<sequence length="316" mass="36346">MTDATEDDFCIFFLDAIRYLLTVLGDQHKEWVLFQHGSLYFQIMPNNQPTKPDKLIQTAKNSLSKYVYSTESSVGDAVAAEFQYKNHKNYFIYTATFDGLVFIHPSKQITDETMAIAHGRYNIKRDKENQKVITTGSTQLSEAEFSKLREDLNSKYNKAVDLKSSRNFYLDVTRLKLLSKSDASVRFLLEKSPFSDDDDDDDEPDETENYTIVGQIFPTSEIFEKSTVRIQLQLGKTYPINLPRVHFLTPINHPSVNENGELDHELLKCKTKWTLNTSLVDLIKVIVDCLDHHDKKMSKNPIARIKTKVSNLFNAK</sequence>
<accession>A0A815G7Q2</accession>
<proteinExistence type="predicted"/>
<evidence type="ECO:0000259" key="1">
    <source>
        <dbReference type="PROSITE" id="PS50127"/>
    </source>
</evidence>
<dbReference type="Pfam" id="PF00179">
    <property type="entry name" value="UQ_con"/>
    <property type="match status" value="1"/>
</dbReference>
<dbReference type="Gene3D" id="3.10.110.10">
    <property type="entry name" value="Ubiquitin Conjugating Enzyme"/>
    <property type="match status" value="1"/>
</dbReference>
<keyword evidence="4" id="KW-1185">Reference proteome</keyword>
<dbReference type="AlphaFoldDB" id="A0A815G7Q2"/>
<dbReference type="SUPFAM" id="SSF54495">
    <property type="entry name" value="UBC-like"/>
    <property type="match status" value="1"/>
</dbReference>
<comment type="caution">
    <text evidence="2">The sequence shown here is derived from an EMBL/GenBank/DDBJ whole genome shotgun (WGS) entry which is preliminary data.</text>
</comment>
<dbReference type="Proteomes" id="UP000663852">
    <property type="component" value="Unassembled WGS sequence"/>
</dbReference>
<dbReference type="InterPro" id="IPR016135">
    <property type="entry name" value="UBQ-conjugating_enzyme/RWD"/>
</dbReference>
<dbReference type="EMBL" id="CAJNOR010012406">
    <property type="protein sequence ID" value="CAF1667461.1"/>
    <property type="molecule type" value="Genomic_DNA"/>
</dbReference>
<dbReference type="PROSITE" id="PS50127">
    <property type="entry name" value="UBC_2"/>
    <property type="match status" value="1"/>
</dbReference>
<evidence type="ECO:0000313" key="4">
    <source>
        <dbReference type="Proteomes" id="UP000663828"/>
    </source>
</evidence>
<organism evidence="2 5">
    <name type="scientific">Adineta ricciae</name>
    <name type="common">Rotifer</name>
    <dbReference type="NCBI Taxonomy" id="249248"/>
    <lineage>
        <taxon>Eukaryota</taxon>
        <taxon>Metazoa</taxon>
        <taxon>Spiralia</taxon>
        <taxon>Gnathifera</taxon>
        <taxon>Rotifera</taxon>
        <taxon>Eurotatoria</taxon>
        <taxon>Bdelloidea</taxon>
        <taxon>Adinetida</taxon>
        <taxon>Adinetidae</taxon>
        <taxon>Adineta</taxon>
    </lineage>
</organism>
<protein>
    <recommendedName>
        <fullName evidence="1">UBC core domain-containing protein</fullName>
    </recommendedName>
</protein>
<evidence type="ECO:0000313" key="5">
    <source>
        <dbReference type="Proteomes" id="UP000663852"/>
    </source>
</evidence>
<dbReference type="CDD" id="cd00195">
    <property type="entry name" value="UBCc_UEV"/>
    <property type="match status" value="1"/>
</dbReference>
<reference evidence="2" key="1">
    <citation type="submission" date="2021-02" db="EMBL/GenBank/DDBJ databases">
        <authorList>
            <person name="Nowell W R."/>
        </authorList>
    </citation>
    <scope>NUCLEOTIDE SEQUENCE</scope>
</reference>
<dbReference type="OrthoDB" id="10050507at2759"/>
<dbReference type="EMBL" id="CAJNOJ010000248">
    <property type="protein sequence ID" value="CAF1335025.1"/>
    <property type="molecule type" value="Genomic_DNA"/>
</dbReference>
<dbReference type="Proteomes" id="UP000663828">
    <property type="component" value="Unassembled WGS sequence"/>
</dbReference>
<feature type="domain" description="UBC core" evidence="1">
    <location>
        <begin position="173"/>
        <end position="316"/>
    </location>
</feature>
<dbReference type="InterPro" id="IPR000608">
    <property type="entry name" value="UBC"/>
</dbReference>
<evidence type="ECO:0000313" key="3">
    <source>
        <dbReference type="EMBL" id="CAF1667461.1"/>
    </source>
</evidence>
<gene>
    <name evidence="2" type="ORF">EDS130_LOCUS32408</name>
    <name evidence="3" type="ORF">XAT740_LOCUS58046</name>
</gene>
<name>A0A815G7Q2_ADIRI</name>
<evidence type="ECO:0000313" key="2">
    <source>
        <dbReference type="EMBL" id="CAF1335025.1"/>
    </source>
</evidence>